<protein>
    <submittedName>
        <fullName evidence="1">Uncharacterized protein</fullName>
    </submittedName>
</protein>
<comment type="caution">
    <text evidence="1">The sequence shown here is derived from an EMBL/GenBank/DDBJ whole genome shotgun (WGS) entry which is preliminary data.</text>
</comment>
<reference evidence="1 2" key="1">
    <citation type="journal article" date="2013" name="ISME J.">
        <title>Comparative genomics of pathogenic lineages of Vibrio nigripulchritudo identifies virulence-associated traits.</title>
        <authorList>
            <person name="Goudenege D."/>
            <person name="Labreuche Y."/>
            <person name="Krin E."/>
            <person name="Ansquer D."/>
            <person name="Mangenot S."/>
            <person name="Calteau A."/>
            <person name="Medigue C."/>
            <person name="Mazel D."/>
            <person name="Polz M.F."/>
            <person name="Le Roux F."/>
        </authorList>
    </citation>
    <scope>NUCLEOTIDE SEQUENCE [LARGE SCALE GENOMIC DNA]</scope>
    <source>
        <strain evidence="1 2">SOn1</strain>
    </source>
</reference>
<evidence type="ECO:0000313" key="1">
    <source>
        <dbReference type="EMBL" id="CCO44403.1"/>
    </source>
</evidence>
<sequence>MFDLIQFKMFELGGMNPSDSEIARIWTYAYVKLRAIITRNSYIEVRYVRLSNRSFHSFCGLCSSG</sequence>
<organism evidence="1 2">
    <name type="scientific">Vibrio nigripulchritudo SOn1</name>
    <dbReference type="NCBI Taxonomy" id="1238450"/>
    <lineage>
        <taxon>Bacteria</taxon>
        <taxon>Pseudomonadati</taxon>
        <taxon>Pseudomonadota</taxon>
        <taxon>Gammaproteobacteria</taxon>
        <taxon>Vibrionales</taxon>
        <taxon>Vibrionaceae</taxon>
        <taxon>Vibrio</taxon>
    </lineage>
</organism>
<gene>
    <name evidence="1" type="ORF">VIBNISOn1_1100007</name>
</gene>
<dbReference type="EMBL" id="CAOF01000014">
    <property type="protein sequence ID" value="CCO44403.1"/>
    <property type="molecule type" value="Genomic_DNA"/>
</dbReference>
<name>A0AAV2VIT9_9VIBR</name>
<accession>A0AAV2VIT9</accession>
<evidence type="ECO:0000313" key="2">
    <source>
        <dbReference type="Proteomes" id="UP000018211"/>
    </source>
</evidence>
<dbReference type="AlphaFoldDB" id="A0AAV2VIT9"/>
<proteinExistence type="predicted"/>
<dbReference type="Proteomes" id="UP000018211">
    <property type="component" value="Unassembled WGS sequence"/>
</dbReference>